<keyword evidence="8" id="KW-1185">Reference proteome</keyword>
<dbReference type="OrthoDB" id="7172495at2"/>
<evidence type="ECO:0000256" key="5">
    <source>
        <dbReference type="SAM" id="SignalP"/>
    </source>
</evidence>
<dbReference type="Pfam" id="PF05433">
    <property type="entry name" value="Rick_17kDa_Anti"/>
    <property type="match status" value="1"/>
</dbReference>
<gene>
    <name evidence="7" type="ORF">SAMN02927928_1346</name>
</gene>
<accession>A0A1G4QLF8</accession>
<feature type="signal peptide" evidence="5">
    <location>
        <begin position="1"/>
        <end position="25"/>
    </location>
</feature>
<comment type="subcellular location">
    <subcellularLocation>
        <location evidence="1">Cell outer membrane</location>
        <topology evidence="1">Lipid-anchor</topology>
    </subcellularLocation>
</comment>
<reference evidence="8" key="1">
    <citation type="submission" date="2016-10" db="EMBL/GenBank/DDBJ databases">
        <authorList>
            <person name="Varghese N."/>
            <person name="Submissions S."/>
        </authorList>
    </citation>
    <scope>NUCLEOTIDE SEQUENCE [LARGE SCALE GENOMIC DNA]</scope>
    <source>
        <strain evidence="8">CGMCC 1.3431</strain>
    </source>
</reference>
<evidence type="ECO:0000313" key="7">
    <source>
        <dbReference type="EMBL" id="SCW45444.1"/>
    </source>
</evidence>
<keyword evidence="5" id="KW-0732">Signal</keyword>
<organism evidence="7 8">
    <name type="scientific">Asticcacaulis taihuensis</name>
    <dbReference type="NCBI Taxonomy" id="260084"/>
    <lineage>
        <taxon>Bacteria</taxon>
        <taxon>Pseudomonadati</taxon>
        <taxon>Pseudomonadota</taxon>
        <taxon>Alphaproteobacteria</taxon>
        <taxon>Caulobacterales</taxon>
        <taxon>Caulobacteraceae</taxon>
        <taxon>Asticcacaulis</taxon>
    </lineage>
</organism>
<feature type="chain" id="PRO_5011545246" description="17 kDa surface antigen" evidence="5">
    <location>
        <begin position="26"/>
        <end position="242"/>
    </location>
</feature>
<dbReference type="STRING" id="260084.SAMN02927928_1346"/>
<dbReference type="Proteomes" id="UP000199150">
    <property type="component" value="Unassembled WGS sequence"/>
</dbReference>
<evidence type="ECO:0000256" key="1">
    <source>
        <dbReference type="ARBA" id="ARBA00004459"/>
    </source>
</evidence>
<dbReference type="EMBL" id="FMTS01000001">
    <property type="protein sequence ID" value="SCW45444.1"/>
    <property type="molecule type" value="Genomic_DNA"/>
</dbReference>
<comment type="similarity">
    <text evidence="2">Belongs to the rickettsiale 17 kDa surface antigen family.</text>
</comment>
<protein>
    <recommendedName>
        <fullName evidence="3">17 kDa surface antigen</fullName>
    </recommendedName>
</protein>
<dbReference type="GO" id="GO:0009279">
    <property type="term" value="C:cell outer membrane"/>
    <property type="evidence" value="ECO:0007669"/>
    <property type="project" value="UniProtKB-SubCell"/>
</dbReference>
<dbReference type="AlphaFoldDB" id="A0A1G4QLF8"/>
<evidence type="ECO:0000256" key="4">
    <source>
        <dbReference type="ARBA" id="ARBA00023288"/>
    </source>
</evidence>
<evidence type="ECO:0000259" key="6">
    <source>
        <dbReference type="Pfam" id="PF05433"/>
    </source>
</evidence>
<keyword evidence="4" id="KW-0449">Lipoprotein</keyword>
<name>A0A1G4QLF8_9CAUL</name>
<evidence type="ECO:0000256" key="3">
    <source>
        <dbReference type="ARBA" id="ARBA00015281"/>
    </source>
</evidence>
<feature type="domain" description="Glycine zipper 2TM" evidence="6">
    <location>
        <begin position="51"/>
        <end position="89"/>
    </location>
</feature>
<sequence>MALTQMTLMTGAAILLAAAAPAAMAQTPYQSQTASQYDGYCYVKKGSNTTGTVVGAVAGGALGSQVSKNEKGLGTIAGAVLGGVIGNQVDKRNDTCLNGEYYSYQNGSYSPGYAPDDYNIVYYKSRPDSKMYSVVYYDAERHTSPAYGYNSNNGYNSGNGYNNGQHGNNGQYGSGNAYNDARNGTQGWRDTAGSWHTGRPAAFGWKDSRGRWHEGQLQTYGYKDRGGAWHETGAPSYGYNNN</sequence>
<evidence type="ECO:0000256" key="2">
    <source>
        <dbReference type="ARBA" id="ARBA00008681"/>
    </source>
</evidence>
<dbReference type="InterPro" id="IPR008816">
    <property type="entry name" value="Gly_zipper_2TM_dom"/>
</dbReference>
<proteinExistence type="inferred from homology"/>
<evidence type="ECO:0000313" key="8">
    <source>
        <dbReference type="Proteomes" id="UP000199150"/>
    </source>
</evidence>